<evidence type="ECO:0000256" key="4">
    <source>
        <dbReference type="ARBA" id="ARBA00022884"/>
    </source>
</evidence>
<feature type="site" description="Discriminates between blocked and unblocked aminoacyl-tRNA" evidence="8">
    <location>
        <position position="33"/>
    </location>
</feature>
<feature type="active site" description="Proton acceptor" evidence="8">
    <location>
        <position position="43"/>
    </location>
</feature>
<dbReference type="Proteomes" id="UP000886800">
    <property type="component" value="Unassembled WGS sequence"/>
</dbReference>
<evidence type="ECO:0000256" key="5">
    <source>
        <dbReference type="ARBA" id="ARBA00038063"/>
    </source>
</evidence>
<dbReference type="GO" id="GO:0072344">
    <property type="term" value="P:rescue of stalled ribosome"/>
    <property type="evidence" value="ECO:0007669"/>
    <property type="project" value="UniProtKB-UniRule"/>
</dbReference>
<feature type="site" description="Stabilizes the basic form of H active site to accept a proton" evidence="8">
    <location>
        <position position="115"/>
    </location>
</feature>
<dbReference type="PANTHER" id="PTHR17224:SF1">
    <property type="entry name" value="PEPTIDYL-TRNA HYDROLASE"/>
    <property type="match status" value="1"/>
</dbReference>
<organism evidence="11 12">
    <name type="scientific">Candidatus Anaerotruncus excrementipullorum</name>
    <dbReference type="NCBI Taxonomy" id="2838465"/>
    <lineage>
        <taxon>Bacteria</taxon>
        <taxon>Bacillati</taxon>
        <taxon>Bacillota</taxon>
        <taxon>Clostridia</taxon>
        <taxon>Eubacteriales</taxon>
        <taxon>Oscillospiraceae</taxon>
        <taxon>Anaerotruncus</taxon>
    </lineage>
</organism>
<dbReference type="InterPro" id="IPR001328">
    <property type="entry name" value="Pept_tRNA_hydro"/>
</dbReference>
<dbReference type="FunFam" id="3.40.50.1470:FF:000001">
    <property type="entry name" value="Peptidyl-tRNA hydrolase"/>
    <property type="match status" value="1"/>
</dbReference>
<dbReference type="EC" id="3.1.1.29" evidence="1 8"/>
<dbReference type="EMBL" id="DXES01000048">
    <property type="protein sequence ID" value="HIX65069.1"/>
    <property type="molecule type" value="Genomic_DNA"/>
</dbReference>
<gene>
    <name evidence="8 11" type="primary">pth</name>
    <name evidence="11" type="ORF">H9736_02350</name>
</gene>
<dbReference type="HAMAP" id="MF_00083">
    <property type="entry name" value="Pept_tRNA_hydro_bact"/>
    <property type="match status" value="1"/>
</dbReference>
<comment type="similarity">
    <text evidence="5 8 10">Belongs to the PTH family.</text>
</comment>
<proteinExistence type="inferred from homology"/>
<dbReference type="InterPro" id="IPR018171">
    <property type="entry name" value="Pept_tRNA_hydro_CS"/>
</dbReference>
<dbReference type="PROSITE" id="PS01195">
    <property type="entry name" value="PEPT_TRNA_HYDROL_1"/>
    <property type="match status" value="1"/>
</dbReference>
<keyword evidence="4 8" id="KW-0694">RNA-binding</keyword>
<comment type="catalytic activity">
    <reaction evidence="6 8 9">
        <text>an N-acyl-L-alpha-aminoacyl-tRNA + H2O = an N-acyl-L-amino acid + a tRNA + H(+)</text>
        <dbReference type="Rhea" id="RHEA:54448"/>
        <dbReference type="Rhea" id="RHEA-COMP:10123"/>
        <dbReference type="Rhea" id="RHEA-COMP:13883"/>
        <dbReference type="ChEBI" id="CHEBI:15377"/>
        <dbReference type="ChEBI" id="CHEBI:15378"/>
        <dbReference type="ChEBI" id="CHEBI:59874"/>
        <dbReference type="ChEBI" id="CHEBI:78442"/>
        <dbReference type="ChEBI" id="CHEBI:138191"/>
        <dbReference type="EC" id="3.1.1.29"/>
    </reaction>
</comment>
<dbReference type="Pfam" id="PF01195">
    <property type="entry name" value="Pept_tRNA_hydro"/>
    <property type="match status" value="1"/>
</dbReference>
<protein>
    <recommendedName>
        <fullName evidence="7 8">Peptidyl-tRNA hydrolase</fullName>
        <shortName evidence="8">Pth</shortName>
        <ecNumber evidence="1 8">3.1.1.29</ecNumber>
    </recommendedName>
</protein>
<dbReference type="InterPro" id="IPR036416">
    <property type="entry name" value="Pept_tRNA_hydro_sf"/>
</dbReference>
<dbReference type="Gene3D" id="3.40.50.1470">
    <property type="entry name" value="Peptidyl-tRNA hydrolase"/>
    <property type="match status" value="1"/>
</dbReference>
<dbReference type="NCBIfam" id="TIGR00447">
    <property type="entry name" value="pth"/>
    <property type="match status" value="1"/>
</dbReference>
<dbReference type="GO" id="GO:0006515">
    <property type="term" value="P:protein quality control for misfolded or incompletely synthesized proteins"/>
    <property type="evidence" value="ECO:0007669"/>
    <property type="project" value="UniProtKB-UniRule"/>
</dbReference>
<evidence type="ECO:0000256" key="9">
    <source>
        <dbReference type="RuleBase" id="RU000673"/>
    </source>
</evidence>
<comment type="caution">
    <text evidence="11">The sequence shown here is derived from an EMBL/GenBank/DDBJ whole genome shotgun (WGS) entry which is preliminary data.</text>
</comment>
<reference evidence="11" key="1">
    <citation type="journal article" date="2021" name="PeerJ">
        <title>Extensive microbial diversity within the chicken gut microbiome revealed by metagenomics and culture.</title>
        <authorList>
            <person name="Gilroy R."/>
            <person name="Ravi A."/>
            <person name="Getino M."/>
            <person name="Pursley I."/>
            <person name="Horton D.L."/>
            <person name="Alikhan N.F."/>
            <person name="Baker D."/>
            <person name="Gharbi K."/>
            <person name="Hall N."/>
            <person name="Watson M."/>
            <person name="Adriaenssens E.M."/>
            <person name="Foster-Nyarko E."/>
            <person name="Jarju S."/>
            <person name="Secka A."/>
            <person name="Antonio M."/>
            <person name="Oren A."/>
            <person name="Chaudhuri R.R."/>
            <person name="La Ragione R."/>
            <person name="Hildebrand F."/>
            <person name="Pallen M.J."/>
        </authorList>
    </citation>
    <scope>NUCLEOTIDE SEQUENCE</scope>
    <source>
        <strain evidence="11">CHK188-5543</strain>
    </source>
</reference>
<feature type="binding site" evidence="8">
    <location>
        <position position="88"/>
    </location>
    <ligand>
        <name>tRNA</name>
        <dbReference type="ChEBI" id="CHEBI:17843"/>
    </ligand>
</feature>
<keyword evidence="3 8" id="KW-0378">Hydrolase</keyword>
<dbReference type="GO" id="GO:0004045">
    <property type="term" value="F:peptidyl-tRNA hydrolase activity"/>
    <property type="evidence" value="ECO:0007669"/>
    <property type="project" value="UniProtKB-UniRule"/>
</dbReference>
<accession>A0A9D2B7G3</accession>
<comment type="subcellular location">
    <subcellularLocation>
        <location evidence="8">Cytoplasm</location>
    </subcellularLocation>
</comment>
<evidence type="ECO:0000256" key="2">
    <source>
        <dbReference type="ARBA" id="ARBA00022555"/>
    </source>
</evidence>
<feature type="binding site" evidence="8">
    <location>
        <position position="38"/>
    </location>
    <ligand>
        <name>tRNA</name>
        <dbReference type="ChEBI" id="CHEBI:17843"/>
    </ligand>
</feature>
<keyword evidence="8" id="KW-0963">Cytoplasm</keyword>
<reference evidence="11" key="2">
    <citation type="submission" date="2021-04" db="EMBL/GenBank/DDBJ databases">
        <authorList>
            <person name="Gilroy R."/>
        </authorList>
    </citation>
    <scope>NUCLEOTIDE SEQUENCE</scope>
    <source>
        <strain evidence="11">CHK188-5543</strain>
    </source>
</reference>
<dbReference type="PROSITE" id="PS01196">
    <property type="entry name" value="PEPT_TRNA_HYDROL_2"/>
    <property type="match status" value="1"/>
</dbReference>
<evidence type="ECO:0000256" key="1">
    <source>
        <dbReference type="ARBA" id="ARBA00013260"/>
    </source>
</evidence>
<evidence type="ECO:0000313" key="12">
    <source>
        <dbReference type="Proteomes" id="UP000886800"/>
    </source>
</evidence>
<feature type="binding site" evidence="8">
    <location>
        <position position="90"/>
    </location>
    <ligand>
        <name>tRNA</name>
        <dbReference type="ChEBI" id="CHEBI:17843"/>
    </ligand>
</feature>
<evidence type="ECO:0000256" key="8">
    <source>
        <dbReference type="HAMAP-Rule" id="MF_00083"/>
    </source>
</evidence>
<dbReference type="CDD" id="cd00462">
    <property type="entry name" value="PTH"/>
    <property type="match status" value="1"/>
</dbReference>
<dbReference type="PANTHER" id="PTHR17224">
    <property type="entry name" value="PEPTIDYL-TRNA HYDROLASE"/>
    <property type="match status" value="1"/>
</dbReference>
<evidence type="ECO:0000313" key="11">
    <source>
        <dbReference type="EMBL" id="HIX65069.1"/>
    </source>
</evidence>
<dbReference type="AlphaFoldDB" id="A0A9D2B7G3"/>
<name>A0A9D2B7G3_9FIRM</name>
<dbReference type="GO" id="GO:0000049">
    <property type="term" value="F:tRNA binding"/>
    <property type="evidence" value="ECO:0007669"/>
    <property type="project" value="UniProtKB-UniRule"/>
</dbReference>
<sequence>MATSLEQIFAKLRGPAGPVPTGPVAALAVGLGNPGREYEGTRHNAGFLALDCLAEDLGVKVDRLKFKSLCGEAMVGGRRVLLMKPSTYMNNSGQAVAEAMRFYKLTPQQLVVLCDDVTQEVGRIRIRRKGSDGGHNGLKSIIYLTGSDAFVRVRIGVGKKPRPDYDLADWVLGKFPKEQFATLDEVFGRAAQAARLILEGKTDEAMNRYSS</sequence>
<comment type="function">
    <text evidence="8">Catalyzes the release of premature peptidyl moieties from peptidyl-tRNA molecules trapped in stalled 50S ribosomal subunits, and thus maintains levels of free tRNAs and 50S ribosomes.</text>
</comment>
<evidence type="ECO:0000256" key="6">
    <source>
        <dbReference type="ARBA" id="ARBA00048707"/>
    </source>
</evidence>
<dbReference type="SUPFAM" id="SSF53178">
    <property type="entry name" value="Peptidyl-tRNA hydrolase-like"/>
    <property type="match status" value="1"/>
</dbReference>
<comment type="subunit">
    <text evidence="8">Monomer.</text>
</comment>
<feature type="binding site" evidence="8">
    <location>
        <position position="136"/>
    </location>
    <ligand>
        <name>tRNA</name>
        <dbReference type="ChEBI" id="CHEBI:17843"/>
    </ligand>
</feature>
<dbReference type="GO" id="GO:0005737">
    <property type="term" value="C:cytoplasm"/>
    <property type="evidence" value="ECO:0007669"/>
    <property type="project" value="UniProtKB-SubCell"/>
</dbReference>
<evidence type="ECO:0000256" key="10">
    <source>
        <dbReference type="RuleBase" id="RU004320"/>
    </source>
</evidence>
<evidence type="ECO:0000256" key="7">
    <source>
        <dbReference type="ARBA" id="ARBA00050038"/>
    </source>
</evidence>
<keyword evidence="2 8" id="KW-0820">tRNA-binding</keyword>
<comment type="function">
    <text evidence="8">Hydrolyzes ribosome-free peptidyl-tRNAs (with 1 or more amino acids incorporated), which drop off the ribosome during protein synthesis, or as a result of ribosome stalling.</text>
</comment>
<evidence type="ECO:0000256" key="3">
    <source>
        <dbReference type="ARBA" id="ARBA00022801"/>
    </source>
</evidence>